<keyword evidence="2" id="KW-1185">Reference proteome</keyword>
<name>A0AAV0X362_9HEMI</name>
<comment type="caution">
    <text evidence="1">The sequence shown here is derived from an EMBL/GenBank/DDBJ whole genome shotgun (WGS) entry which is preliminary data.</text>
</comment>
<proteinExistence type="predicted"/>
<evidence type="ECO:0000313" key="2">
    <source>
        <dbReference type="Proteomes" id="UP001160148"/>
    </source>
</evidence>
<sequence length="215" mass="23495">MSSSGSTVSDTVEYPDQVRECLKYVSIYSKGAFSCSSSGDEDDCSYDEDVKRILAEHNEADLRDCEATGFSSSYEAAVAAMKTNLSLTTSDQYEHWDEALGDAAVVYPPLGVGRFASETSKNRKLLILGDYTVVQSDQSGSPSAQLLRKCLEGALYGQDTEEFAVAQPYCAANKNLDFGKSKMSPGAVHDSRKRVENWMSKYYVVDVDPDIGKGH</sequence>
<evidence type="ECO:0000313" key="1">
    <source>
        <dbReference type="EMBL" id="CAI6362675.1"/>
    </source>
</evidence>
<dbReference type="Proteomes" id="UP001160148">
    <property type="component" value="Unassembled WGS sequence"/>
</dbReference>
<accession>A0AAV0X362</accession>
<dbReference type="AlphaFoldDB" id="A0AAV0X362"/>
<protein>
    <submittedName>
        <fullName evidence="1">Uncharacterized protein</fullName>
    </submittedName>
</protein>
<reference evidence="1 2" key="1">
    <citation type="submission" date="2023-01" db="EMBL/GenBank/DDBJ databases">
        <authorList>
            <person name="Whitehead M."/>
        </authorList>
    </citation>
    <scope>NUCLEOTIDE SEQUENCE [LARGE SCALE GENOMIC DNA]</scope>
</reference>
<organism evidence="1 2">
    <name type="scientific">Macrosiphum euphorbiae</name>
    <name type="common">potato aphid</name>
    <dbReference type="NCBI Taxonomy" id="13131"/>
    <lineage>
        <taxon>Eukaryota</taxon>
        <taxon>Metazoa</taxon>
        <taxon>Ecdysozoa</taxon>
        <taxon>Arthropoda</taxon>
        <taxon>Hexapoda</taxon>
        <taxon>Insecta</taxon>
        <taxon>Pterygota</taxon>
        <taxon>Neoptera</taxon>
        <taxon>Paraneoptera</taxon>
        <taxon>Hemiptera</taxon>
        <taxon>Sternorrhyncha</taxon>
        <taxon>Aphidomorpha</taxon>
        <taxon>Aphidoidea</taxon>
        <taxon>Aphididae</taxon>
        <taxon>Macrosiphini</taxon>
        <taxon>Macrosiphum</taxon>
    </lineage>
</organism>
<gene>
    <name evidence="1" type="ORF">MEUPH1_LOCUS17725</name>
</gene>
<dbReference type="EMBL" id="CARXXK010000003">
    <property type="protein sequence ID" value="CAI6362675.1"/>
    <property type="molecule type" value="Genomic_DNA"/>
</dbReference>